<protein>
    <submittedName>
        <fullName evidence="2">DNA repair protein RecO</fullName>
    </submittedName>
</protein>
<name>A0A023DZ46_9PROT</name>
<keyword evidence="3" id="KW-1185">Reference proteome</keyword>
<dbReference type="OrthoDB" id="9804792at2"/>
<dbReference type="EMBL" id="BAUP01000063">
    <property type="protein sequence ID" value="GAJ46117.1"/>
    <property type="molecule type" value="Genomic_DNA"/>
</dbReference>
<gene>
    <name evidence="2" type="ORF">HE1_00440</name>
</gene>
<evidence type="ECO:0000259" key="1">
    <source>
        <dbReference type="Pfam" id="PF11967"/>
    </source>
</evidence>
<sequence>MYWSDLGIVLGWKNFGENRRLLTVLTQKYGVYKGIVYGVSQTLFPGWVLNLRWKGACETSLGTWSIDGSVSLGDESSANPLTFTLLTSMCQLCICGIPAQIPCLDIYQAFLTSMTLLPEPRGLRAYVLFEAHILCYLGHQDRQIQCFIQNWQDPKITCVRRQWLYQDNIWKQLGKHWQNWQEIKERAYCKIFENFS</sequence>
<dbReference type="Pfam" id="PF11967">
    <property type="entry name" value="RecO_N"/>
    <property type="match status" value="1"/>
</dbReference>
<organism evidence="2 3">
    <name type="scientific">Holospora elegans E1</name>
    <dbReference type="NCBI Taxonomy" id="1427503"/>
    <lineage>
        <taxon>Bacteria</taxon>
        <taxon>Pseudomonadati</taxon>
        <taxon>Pseudomonadota</taxon>
        <taxon>Alphaproteobacteria</taxon>
        <taxon>Holosporales</taxon>
        <taxon>Holosporaceae</taxon>
        <taxon>Holospora</taxon>
    </lineage>
</organism>
<accession>A0A023DZ46</accession>
<dbReference type="Proteomes" id="UP000024842">
    <property type="component" value="Unassembled WGS sequence"/>
</dbReference>
<reference evidence="2 3" key="1">
    <citation type="journal article" date="2014" name="FEMS Microbiol. Lett.">
        <title>Draft genome sequences of three Holospora species (Holospora obtusa, Holospora undulata, and Holospora elegans), endonuclear symbiotic bacteria of the ciliate Paramecium caudatum.</title>
        <authorList>
            <person name="Dohra H."/>
            <person name="Tanaka K."/>
            <person name="Suzuki T."/>
            <person name="Fujishima M."/>
            <person name="Suzuki H."/>
        </authorList>
    </citation>
    <scope>NUCLEOTIDE SEQUENCE [LARGE SCALE GENOMIC DNA]</scope>
    <source>
        <strain evidence="2 3">E1</strain>
    </source>
</reference>
<evidence type="ECO:0000313" key="2">
    <source>
        <dbReference type="EMBL" id="GAJ46117.1"/>
    </source>
</evidence>
<dbReference type="InterPro" id="IPR022572">
    <property type="entry name" value="DNA_rep/recomb_RecO_N"/>
</dbReference>
<dbReference type="AlphaFoldDB" id="A0A023DZ46"/>
<proteinExistence type="predicted"/>
<evidence type="ECO:0000313" key="3">
    <source>
        <dbReference type="Proteomes" id="UP000024842"/>
    </source>
</evidence>
<comment type="caution">
    <text evidence="2">The sequence shown here is derived from an EMBL/GenBank/DDBJ whole genome shotgun (WGS) entry which is preliminary data.</text>
</comment>
<feature type="domain" description="DNA replication/recombination mediator RecO N-terminal" evidence="1">
    <location>
        <begin position="1"/>
        <end position="40"/>
    </location>
</feature>
<dbReference type="RefSeq" id="WP_006295513.1">
    <property type="nucleotide sequence ID" value="NZ_BAUP01000063.1"/>
</dbReference>
<dbReference type="STRING" id="1427503.HE1_00440"/>